<dbReference type="EMBL" id="JBHMFI010000023">
    <property type="protein sequence ID" value="MFB9075348.1"/>
    <property type="molecule type" value="Genomic_DNA"/>
</dbReference>
<evidence type="ECO:0000313" key="2">
    <source>
        <dbReference type="EMBL" id="MFB9075348.1"/>
    </source>
</evidence>
<dbReference type="Proteomes" id="UP001589575">
    <property type="component" value="Unassembled WGS sequence"/>
</dbReference>
<proteinExistence type="predicted"/>
<evidence type="ECO:0000256" key="1">
    <source>
        <dbReference type="SAM" id="MobiDB-lite"/>
    </source>
</evidence>
<gene>
    <name evidence="2" type="ORF">ACFFX0_30935</name>
</gene>
<sequence length="47" mass="5065">MLPPSRLKAQRSTSRSGAVPVGRPRRPSAVTEWAVILAQARKLPCPA</sequence>
<organism evidence="2 3">
    <name type="scientific">Citricoccus parietis</name>
    <dbReference type="NCBI Taxonomy" id="592307"/>
    <lineage>
        <taxon>Bacteria</taxon>
        <taxon>Bacillati</taxon>
        <taxon>Actinomycetota</taxon>
        <taxon>Actinomycetes</taxon>
        <taxon>Micrococcales</taxon>
        <taxon>Micrococcaceae</taxon>
        <taxon>Citricoccus</taxon>
    </lineage>
</organism>
<evidence type="ECO:0000313" key="3">
    <source>
        <dbReference type="Proteomes" id="UP001589575"/>
    </source>
</evidence>
<protein>
    <submittedName>
        <fullName evidence="2">Uncharacterized protein</fullName>
    </submittedName>
</protein>
<name>A0ABV5G8U1_9MICC</name>
<reference evidence="2 3" key="1">
    <citation type="submission" date="2024-09" db="EMBL/GenBank/DDBJ databases">
        <authorList>
            <person name="Sun Q."/>
            <person name="Mori K."/>
        </authorList>
    </citation>
    <scope>NUCLEOTIDE SEQUENCE [LARGE SCALE GENOMIC DNA]</scope>
    <source>
        <strain evidence="2 3">CCM 7609</strain>
    </source>
</reference>
<keyword evidence="3" id="KW-1185">Reference proteome</keyword>
<accession>A0ABV5G8U1</accession>
<comment type="caution">
    <text evidence="2">The sequence shown here is derived from an EMBL/GenBank/DDBJ whole genome shotgun (WGS) entry which is preliminary data.</text>
</comment>
<feature type="region of interest" description="Disordered" evidence="1">
    <location>
        <begin position="1"/>
        <end position="25"/>
    </location>
</feature>